<feature type="domain" description="HAMP" evidence="13">
    <location>
        <begin position="156"/>
        <end position="210"/>
    </location>
</feature>
<dbReference type="InterPro" id="IPR004358">
    <property type="entry name" value="Sig_transdc_His_kin-like_C"/>
</dbReference>
<dbReference type="Gene3D" id="1.10.287.130">
    <property type="match status" value="1"/>
</dbReference>
<dbReference type="InterPro" id="IPR003594">
    <property type="entry name" value="HATPase_dom"/>
</dbReference>
<evidence type="ECO:0000256" key="1">
    <source>
        <dbReference type="ARBA" id="ARBA00000085"/>
    </source>
</evidence>
<keyword evidence="15" id="KW-1185">Reference proteome</keyword>
<dbReference type="InterPro" id="IPR005467">
    <property type="entry name" value="His_kinase_dom"/>
</dbReference>
<dbReference type="InterPro" id="IPR036890">
    <property type="entry name" value="HATPase_C_sf"/>
</dbReference>
<dbReference type="GO" id="GO:0005886">
    <property type="term" value="C:plasma membrane"/>
    <property type="evidence" value="ECO:0007669"/>
    <property type="project" value="TreeGrafter"/>
</dbReference>
<reference evidence="14 15" key="1">
    <citation type="journal article" date="2015" name="J. Biotechnol.">
        <title>Complete genome sequence of Pseudomonas rhizosphaerae IH5T (=DSM 16299T), a phosphate-solubilizing rhizobacterium for bacterial biofertilizer.</title>
        <authorList>
            <person name="Kwak Y."/>
            <person name="Jung B.K."/>
            <person name="Shin J.H."/>
        </authorList>
    </citation>
    <scope>NUCLEOTIDE SEQUENCE [LARGE SCALE GENOMIC DNA]</scope>
    <source>
        <strain evidence="14">DSM 16299</strain>
    </source>
</reference>
<evidence type="ECO:0000313" key="15">
    <source>
        <dbReference type="Proteomes" id="UP000029499"/>
    </source>
</evidence>
<evidence type="ECO:0000256" key="8">
    <source>
        <dbReference type="ARBA" id="ARBA00022989"/>
    </source>
</evidence>
<evidence type="ECO:0000256" key="2">
    <source>
        <dbReference type="ARBA" id="ARBA00004370"/>
    </source>
</evidence>
<accession>A0A089YTB6</accession>
<dbReference type="STRING" id="216142.LT40_09660"/>
<evidence type="ECO:0000256" key="10">
    <source>
        <dbReference type="ARBA" id="ARBA00023136"/>
    </source>
</evidence>
<evidence type="ECO:0000256" key="3">
    <source>
        <dbReference type="ARBA" id="ARBA00012438"/>
    </source>
</evidence>
<dbReference type="InterPro" id="IPR050428">
    <property type="entry name" value="TCS_sensor_his_kinase"/>
</dbReference>
<dbReference type="Pfam" id="PF00512">
    <property type="entry name" value="HisKA"/>
    <property type="match status" value="1"/>
</dbReference>
<keyword evidence="10 11" id="KW-0472">Membrane</keyword>
<name>A0A089YTB6_9PSED</name>
<dbReference type="Gene3D" id="3.30.565.10">
    <property type="entry name" value="Histidine kinase-like ATPase, C-terminal domain"/>
    <property type="match status" value="1"/>
</dbReference>
<dbReference type="EC" id="2.7.13.3" evidence="3"/>
<sequence length="423" mass="47177">MEFKQSLSRRIVIVFALMSAFVAGVFAVGIVATVHLVERKLTTMSLSGNMHRLLLVDNADDWRHRPEKDELFYIDGGDGDLSMPDELKTLPVGFQELTLGPRTYYAMVAQVDGRQYVLLRDQEGMEQRAHVLFIVVGAGFLLSIALAILLGGLLARRVMAPVVRLARQVRHRDKTFGLAPPLSPDYTDDEVGELARSFDETSSKLRAALNREQMFTSDVSHELRTPLMILASSCDLLLATELDERSERQVKRIARATDGMSQLVETFLLLARDREAASHGNPTATLRRTADELVEIWGRQIEAKGLAFIYVVDNDSSDVYNQAFLHSVMGNLLRNAWHYTDTGFVRLTLTDKGFHVEDSGIGIPEEKRNAMFQPFVRGDEQRGEGLGLGLSLVQRICANQGWSVSLSSREPHGCFFSVHLGDA</sequence>
<dbReference type="SUPFAM" id="SSF55874">
    <property type="entry name" value="ATPase domain of HSP90 chaperone/DNA topoisomerase II/histidine kinase"/>
    <property type="match status" value="1"/>
</dbReference>
<dbReference type="PRINTS" id="PR00344">
    <property type="entry name" value="BCTRLSENSOR"/>
</dbReference>
<evidence type="ECO:0000256" key="7">
    <source>
        <dbReference type="ARBA" id="ARBA00022777"/>
    </source>
</evidence>
<dbReference type="PANTHER" id="PTHR45436">
    <property type="entry name" value="SENSOR HISTIDINE KINASE YKOH"/>
    <property type="match status" value="1"/>
</dbReference>
<dbReference type="PROSITE" id="PS50885">
    <property type="entry name" value="HAMP"/>
    <property type="match status" value="1"/>
</dbReference>
<evidence type="ECO:0000256" key="4">
    <source>
        <dbReference type="ARBA" id="ARBA00022553"/>
    </source>
</evidence>
<protein>
    <recommendedName>
        <fullName evidence="3">histidine kinase</fullName>
        <ecNumber evidence="3">2.7.13.3</ecNumber>
    </recommendedName>
</protein>
<dbReference type="Pfam" id="PF02518">
    <property type="entry name" value="HATPase_c"/>
    <property type="match status" value="1"/>
</dbReference>
<dbReference type="GO" id="GO:0000155">
    <property type="term" value="F:phosphorelay sensor kinase activity"/>
    <property type="evidence" value="ECO:0007669"/>
    <property type="project" value="InterPro"/>
</dbReference>
<keyword evidence="6 11" id="KW-0812">Transmembrane</keyword>
<dbReference type="eggNOG" id="COG0642">
    <property type="taxonomic scope" value="Bacteria"/>
</dbReference>
<keyword evidence="4" id="KW-0597">Phosphoprotein</keyword>
<evidence type="ECO:0000259" key="13">
    <source>
        <dbReference type="PROSITE" id="PS50885"/>
    </source>
</evidence>
<evidence type="ECO:0000313" key="14">
    <source>
        <dbReference type="EMBL" id="AIS17647.1"/>
    </source>
</evidence>
<dbReference type="SMART" id="SM00387">
    <property type="entry name" value="HATPase_c"/>
    <property type="match status" value="1"/>
</dbReference>
<dbReference type="SMART" id="SM00388">
    <property type="entry name" value="HisKA"/>
    <property type="match status" value="1"/>
</dbReference>
<dbReference type="Pfam" id="PF00672">
    <property type="entry name" value="HAMP"/>
    <property type="match status" value="1"/>
</dbReference>
<comment type="catalytic activity">
    <reaction evidence="1">
        <text>ATP + protein L-histidine = ADP + protein N-phospho-L-histidine.</text>
        <dbReference type="EC" id="2.7.13.3"/>
    </reaction>
</comment>
<dbReference type="KEGG" id="prh:LT40_09660"/>
<feature type="transmembrane region" description="Helical" evidence="11">
    <location>
        <begin position="12"/>
        <end position="37"/>
    </location>
</feature>
<keyword evidence="7 14" id="KW-0418">Kinase</keyword>
<dbReference type="InterPro" id="IPR003660">
    <property type="entry name" value="HAMP_dom"/>
</dbReference>
<dbReference type="InterPro" id="IPR036097">
    <property type="entry name" value="HisK_dim/P_sf"/>
</dbReference>
<dbReference type="CDD" id="cd00082">
    <property type="entry name" value="HisKA"/>
    <property type="match status" value="1"/>
</dbReference>
<keyword evidence="9" id="KW-0902">Two-component regulatory system</keyword>
<dbReference type="PANTHER" id="PTHR45436:SF16">
    <property type="entry name" value="HISTIDINE KINASE"/>
    <property type="match status" value="1"/>
</dbReference>
<comment type="subcellular location">
    <subcellularLocation>
        <location evidence="2">Membrane</location>
    </subcellularLocation>
</comment>
<dbReference type="EMBL" id="CP009533">
    <property type="protein sequence ID" value="AIS17647.1"/>
    <property type="molecule type" value="Genomic_DNA"/>
</dbReference>
<dbReference type="Proteomes" id="UP000029499">
    <property type="component" value="Chromosome"/>
</dbReference>
<evidence type="ECO:0000259" key="12">
    <source>
        <dbReference type="PROSITE" id="PS50109"/>
    </source>
</evidence>
<organism evidence="14 15">
    <name type="scientific">Pseudomonas rhizosphaerae</name>
    <dbReference type="NCBI Taxonomy" id="216142"/>
    <lineage>
        <taxon>Bacteria</taxon>
        <taxon>Pseudomonadati</taxon>
        <taxon>Pseudomonadota</taxon>
        <taxon>Gammaproteobacteria</taxon>
        <taxon>Pseudomonadales</taxon>
        <taxon>Pseudomonadaceae</taxon>
        <taxon>Pseudomonas</taxon>
    </lineage>
</organism>
<dbReference type="SMART" id="SM00304">
    <property type="entry name" value="HAMP"/>
    <property type="match status" value="1"/>
</dbReference>
<dbReference type="RefSeq" id="WP_043189270.1">
    <property type="nucleotide sequence ID" value="NZ_CP009533.1"/>
</dbReference>
<feature type="domain" description="Histidine kinase" evidence="12">
    <location>
        <begin position="218"/>
        <end position="423"/>
    </location>
</feature>
<dbReference type="HOGENOM" id="CLU_000445_89_37_6"/>
<proteinExistence type="predicted"/>
<keyword evidence="8 11" id="KW-1133">Transmembrane helix</keyword>
<evidence type="ECO:0000256" key="9">
    <source>
        <dbReference type="ARBA" id="ARBA00023012"/>
    </source>
</evidence>
<dbReference type="SUPFAM" id="SSF47384">
    <property type="entry name" value="Homodimeric domain of signal transducing histidine kinase"/>
    <property type="match status" value="1"/>
</dbReference>
<feature type="transmembrane region" description="Helical" evidence="11">
    <location>
        <begin position="131"/>
        <end position="155"/>
    </location>
</feature>
<evidence type="ECO:0000256" key="5">
    <source>
        <dbReference type="ARBA" id="ARBA00022679"/>
    </source>
</evidence>
<dbReference type="OrthoDB" id="9121563at2"/>
<gene>
    <name evidence="14" type="ORF">LT40_09660</name>
</gene>
<evidence type="ECO:0000256" key="11">
    <source>
        <dbReference type="SAM" id="Phobius"/>
    </source>
</evidence>
<dbReference type="InterPro" id="IPR003661">
    <property type="entry name" value="HisK_dim/P_dom"/>
</dbReference>
<keyword evidence="5" id="KW-0808">Transferase</keyword>
<dbReference type="AlphaFoldDB" id="A0A089YTB6"/>
<dbReference type="PROSITE" id="PS50109">
    <property type="entry name" value="HIS_KIN"/>
    <property type="match status" value="1"/>
</dbReference>
<dbReference type="Gene3D" id="6.10.340.10">
    <property type="match status" value="1"/>
</dbReference>
<evidence type="ECO:0000256" key="6">
    <source>
        <dbReference type="ARBA" id="ARBA00022692"/>
    </source>
</evidence>